<organism evidence="2 3">
    <name type="scientific">Portunus trituberculatus</name>
    <name type="common">Swimming crab</name>
    <name type="synonym">Neptunus trituberculatus</name>
    <dbReference type="NCBI Taxonomy" id="210409"/>
    <lineage>
        <taxon>Eukaryota</taxon>
        <taxon>Metazoa</taxon>
        <taxon>Ecdysozoa</taxon>
        <taxon>Arthropoda</taxon>
        <taxon>Crustacea</taxon>
        <taxon>Multicrustacea</taxon>
        <taxon>Malacostraca</taxon>
        <taxon>Eumalacostraca</taxon>
        <taxon>Eucarida</taxon>
        <taxon>Decapoda</taxon>
        <taxon>Pleocyemata</taxon>
        <taxon>Brachyura</taxon>
        <taxon>Eubrachyura</taxon>
        <taxon>Portunoidea</taxon>
        <taxon>Portunidae</taxon>
        <taxon>Portuninae</taxon>
        <taxon>Portunus</taxon>
    </lineage>
</organism>
<sequence length="86" mass="9562">MFGTSSDIVLGCPPYQKDKECRYSIRLSCTDVLTQRGDHQHGIILASLLFDGVLCRSSIPTVSYRASAHSQARPLPKRHEDNGQQC</sequence>
<accession>A0A5B7E269</accession>
<evidence type="ECO:0000256" key="1">
    <source>
        <dbReference type="SAM" id="MobiDB-lite"/>
    </source>
</evidence>
<keyword evidence="3" id="KW-1185">Reference proteome</keyword>
<protein>
    <submittedName>
        <fullName evidence="2">Uncharacterized protein</fullName>
    </submittedName>
</protein>
<reference evidence="2 3" key="1">
    <citation type="submission" date="2019-05" db="EMBL/GenBank/DDBJ databases">
        <title>Another draft genome of Portunus trituberculatus and its Hox gene families provides insights of decapod evolution.</title>
        <authorList>
            <person name="Jeong J.-H."/>
            <person name="Song I."/>
            <person name="Kim S."/>
            <person name="Choi T."/>
            <person name="Kim D."/>
            <person name="Ryu S."/>
            <person name="Kim W."/>
        </authorList>
    </citation>
    <scope>NUCLEOTIDE SEQUENCE [LARGE SCALE GENOMIC DNA]</scope>
    <source>
        <tissue evidence="2">Muscle</tissue>
    </source>
</reference>
<dbReference type="AlphaFoldDB" id="A0A5B7E269"/>
<dbReference type="Proteomes" id="UP000324222">
    <property type="component" value="Unassembled WGS sequence"/>
</dbReference>
<evidence type="ECO:0000313" key="3">
    <source>
        <dbReference type="Proteomes" id="UP000324222"/>
    </source>
</evidence>
<evidence type="ECO:0000313" key="2">
    <source>
        <dbReference type="EMBL" id="MPC27505.1"/>
    </source>
</evidence>
<comment type="caution">
    <text evidence="2">The sequence shown here is derived from an EMBL/GenBank/DDBJ whole genome shotgun (WGS) entry which is preliminary data.</text>
</comment>
<feature type="compositionally biased region" description="Basic and acidic residues" evidence="1">
    <location>
        <begin position="77"/>
        <end position="86"/>
    </location>
</feature>
<name>A0A5B7E269_PORTR</name>
<dbReference type="EMBL" id="VSRR010001759">
    <property type="protein sequence ID" value="MPC27505.1"/>
    <property type="molecule type" value="Genomic_DNA"/>
</dbReference>
<gene>
    <name evidence="2" type="ORF">E2C01_020675</name>
</gene>
<feature type="region of interest" description="Disordered" evidence="1">
    <location>
        <begin position="66"/>
        <end position="86"/>
    </location>
</feature>
<proteinExistence type="predicted"/>